<name>A0AAV7MST5_PLEWA</name>
<keyword evidence="3" id="KW-1185">Reference proteome</keyword>
<feature type="compositionally biased region" description="Polar residues" evidence="1">
    <location>
        <begin position="137"/>
        <end position="146"/>
    </location>
</feature>
<comment type="caution">
    <text evidence="2">The sequence shown here is derived from an EMBL/GenBank/DDBJ whole genome shotgun (WGS) entry which is preliminary data.</text>
</comment>
<evidence type="ECO:0000256" key="1">
    <source>
        <dbReference type="SAM" id="MobiDB-lite"/>
    </source>
</evidence>
<dbReference type="Proteomes" id="UP001066276">
    <property type="component" value="Chromosome 9"/>
</dbReference>
<feature type="compositionally biased region" description="Basic and acidic residues" evidence="1">
    <location>
        <begin position="27"/>
        <end position="36"/>
    </location>
</feature>
<feature type="region of interest" description="Disordered" evidence="1">
    <location>
        <begin position="1"/>
        <end position="244"/>
    </location>
</feature>
<evidence type="ECO:0000313" key="3">
    <source>
        <dbReference type="Proteomes" id="UP001066276"/>
    </source>
</evidence>
<organism evidence="2 3">
    <name type="scientific">Pleurodeles waltl</name>
    <name type="common">Iberian ribbed newt</name>
    <dbReference type="NCBI Taxonomy" id="8319"/>
    <lineage>
        <taxon>Eukaryota</taxon>
        <taxon>Metazoa</taxon>
        <taxon>Chordata</taxon>
        <taxon>Craniata</taxon>
        <taxon>Vertebrata</taxon>
        <taxon>Euteleostomi</taxon>
        <taxon>Amphibia</taxon>
        <taxon>Batrachia</taxon>
        <taxon>Caudata</taxon>
        <taxon>Salamandroidea</taxon>
        <taxon>Salamandridae</taxon>
        <taxon>Pleurodelinae</taxon>
        <taxon>Pleurodeles</taxon>
    </lineage>
</organism>
<dbReference type="EMBL" id="JANPWB010000013">
    <property type="protein sequence ID" value="KAJ1105048.1"/>
    <property type="molecule type" value="Genomic_DNA"/>
</dbReference>
<sequence length="287" mass="31018">MWQSCGRAGPTGTDSPQQALKPTTRPPSDRSGHPLDQRLTSSPKAGPACLRPQDGAAQQHEQPNQQPLFRLPPSARLWAAGHRFQAPRCPRQTPQPEADSAIQAARPVGPALPASAVAPCPGGRSPLAHLKAPQAPLHSQRSNSNPGALFQQAPAAEPLRHLSRAPQRVRACRSPGPGRPRILMGPASHRSAPPQGAGVRDRHDLGCRSNSAFQPTGRRRPPSPHMPLDKLGRTRSSLSKRPPLSPAWPLPPCKLFTLVLILKGHTPTEEYVSVQKRPRKTAFCFTY</sequence>
<reference evidence="2" key="1">
    <citation type="journal article" date="2022" name="bioRxiv">
        <title>Sequencing and chromosome-scale assembly of the giantPleurodeles waltlgenome.</title>
        <authorList>
            <person name="Brown T."/>
            <person name="Elewa A."/>
            <person name="Iarovenko S."/>
            <person name="Subramanian E."/>
            <person name="Araus A.J."/>
            <person name="Petzold A."/>
            <person name="Susuki M."/>
            <person name="Suzuki K.-i.T."/>
            <person name="Hayashi T."/>
            <person name="Toyoda A."/>
            <person name="Oliveira C."/>
            <person name="Osipova E."/>
            <person name="Leigh N.D."/>
            <person name="Simon A."/>
            <person name="Yun M.H."/>
        </authorList>
    </citation>
    <scope>NUCLEOTIDE SEQUENCE</scope>
    <source>
        <strain evidence="2">20211129_DDA</strain>
        <tissue evidence="2">Liver</tissue>
    </source>
</reference>
<accession>A0AAV7MST5</accession>
<proteinExistence type="predicted"/>
<dbReference type="AlphaFoldDB" id="A0AAV7MST5"/>
<feature type="compositionally biased region" description="Polar residues" evidence="1">
    <location>
        <begin position="12"/>
        <end position="21"/>
    </location>
</feature>
<evidence type="ECO:0000313" key="2">
    <source>
        <dbReference type="EMBL" id="KAJ1105048.1"/>
    </source>
</evidence>
<gene>
    <name evidence="2" type="ORF">NDU88_002456</name>
</gene>
<protein>
    <submittedName>
        <fullName evidence="2">Uncharacterized protein</fullName>
    </submittedName>
</protein>